<evidence type="ECO:0000313" key="1">
    <source>
        <dbReference type="EMBL" id="CAE0189131.1"/>
    </source>
</evidence>
<reference evidence="1" key="1">
    <citation type="submission" date="2021-01" db="EMBL/GenBank/DDBJ databases">
        <authorList>
            <person name="Corre E."/>
            <person name="Pelletier E."/>
            <person name="Niang G."/>
            <person name="Scheremetjew M."/>
            <person name="Finn R."/>
            <person name="Kale V."/>
            <person name="Holt S."/>
            <person name="Cochrane G."/>
            <person name="Meng A."/>
            <person name="Brown T."/>
            <person name="Cohen L."/>
        </authorList>
    </citation>
    <scope>NUCLEOTIDE SEQUENCE</scope>
    <source>
        <strain evidence="1">RCC1871</strain>
    </source>
</reference>
<dbReference type="EMBL" id="HBHZ01002827">
    <property type="protein sequence ID" value="CAE0189131.1"/>
    <property type="molecule type" value="Transcribed_RNA"/>
</dbReference>
<protein>
    <submittedName>
        <fullName evidence="1">Uncharacterized protein</fullName>
    </submittedName>
</protein>
<gene>
    <name evidence="1" type="ORF">CROS1456_LOCUS2202</name>
</gene>
<name>A0A7S3CAH7_9CHLO</name>
<proteinExistence type="predicted"/>
<organism evidence="1">
    <name type="scientific">Chloropicon roscoffensis</name>
    <dbReference type="NCBI Taxonomy" id="1461544"/>
    <lineage>
        <taxon>Eukaryota</taxon>
        <taxon>Viridiplantae</taxon>
        <taxon>Chlorophyta</taxon>
        <taxon>Chloropicophyceae</taxon>
        <taxon>Chloropicales</taxon>
        <taxon>Chloropicaceae</taxon>
        <taxon>Chloropicon</taxon>
    </lineage>
</organism>
<sequence length="113" mass="12078">MSYLLKNSVTSLTVSCKAVKALLISSLFDLIDVFVILCSDSASIDGELYACAFFSNTFNFCKSDSTVPLDSSRSTLAFAISVPAFVSLFIPSGRDLRASQSLSLTIEASLVCI</sequence>
<dbReference type="AlphaFoldDB" id="A0A7S3CAH7"/>
<accession>A0A7S3CAH7</accession>